<sequence length="281" mass="30677">MGVKIKESNKKVTLTKKDLRSVFIRSNLHQASWNFERMQALGYCFAMVPVIRRLYKGEERKAAIKRHLEFFNTQPFVTAPILGVTAAMEEEKANGASIDDGAINGIKIGLMGPLAGVGDPIFWGTLRPVVAALGASIALTGSIAGPILFFILFNTIRLAIRWIGVNYGYKKGTDVVKDMSGNKLQKLTEGASILGLFVMGALVSKWTTVNIPLEISTITMQDGSVEVTTVQDILNQLMPGLVPLLLTFFCMKLLKKKISPIWIIFGLFAVGIIGFATGILK</sequence>
<evidence type="ECO:0000256" key="8">
    <source>
        <dbReference type="ARBA" id="ARBA00023136"/>
    </source>
</evidence>
<comment type="subcellular location">
    <subcellularLocation>
        <location evidence="1">Cell membrane</location>
        <topology evidence="1">Multi-pass membrane protein</topology>
    </subcellularLocation>
</comment>
<reference evidence="10 11" key="1">
    <citation type="submission" date="2017-02" db="EMBL/GenBank/DDBJ databases">
        <authorList>
            <person name="Peterson S.W."/>
        </authorList>
    </citation>
    <scope>NUCLEOTIDE SEQUENCE [LARGE SCALE GENOMIC DNA]</scope>
    <source>
        <strain evidence="10 11">DSM 15102</strain>
    </source>
</reference>
<dbReference type="NCBIfam" id="TIGR00828">
    <property type="entry name" value="EIID-AGA"/>
    <property type="match status" value="1"/>
</dbReference>
<evidence type="ECO:0000256" key="6">
    <source>
        <dbReference type="ARBA" id="ARBA00022692"/>
    </source>
</evidence>
<evidence type="ECO:0000256" key="2">
    <source>
        <dbReference type="ARBA" id="ARBA00022448"/>
    </source>
</evidence>
<name>A0A1T4LNN2_9FIRM</name>
<dbReference type="NCBIfam" id="NF008315">
    <property type="entry name" value="PRK11103.1"/>
    <property type="match status" value="1"/>
</dbReference>
<keyword evidence="2" id="KW-0813">Transport</keyword>
<dbReference type="GO" id="GO:0005886">
    <property type="term" value="C:plasma membrane"/>
    <property type="evidence" value="ECO:0007669"/>
    <property type="project" value="UniProtKB-SubCell"/>
</dbReference>
<accession>A0A1T4LNN2</accession>
<keyword evidence="3" id="KW-1003">Cell membrane</keyword>
<dbReference type="InterPro" id="IPR004704">
    <property type="entry name" value="PTS_IID_man"/>
</dbReference>
<dbReference type="PANTHER" id="PTHR32502">
    <property type="entry name" value="N-ACETYLGALACTOSAMINE PERMEASE II COMPONENT-RELATED"/>
    <property type="match status" value="1"/>
</dbReference>
<dbReference type="EMBL" id="FUWV01000004">
    <property type="protein sequence ID" value="SJZ56342.1"/>
    <property type="molecule type" value="Genomic_DNA"/>
</dbReference>
<keyword evidence="5" id="KW-0598">Phosphotransferase system</keyword>
<evidence type="ECO:0000256" key="7">
    <source>
        <dbReference type="ARBA" id="ARBA00022989"/>
    </source>
</evidence>
<evidence type="ECO:0000256" key="9">
    <source>
        <dbReference type="SAM" id="Phobius"/>
    </source>
</evidence>
<dbReference type="GO" id="GO:0009401">
    <property type="term" value="P:phosphoenolpyruvate-dependent sugar phosphotransferase system"/>
    <property type="evidence" value="ECO:0007669"/>
    <property type="project" value="UniProtKB-KW"/>
</dbReference>
<dbReference type="Proteomes" id="UP000196365">
    <property type="component" value="Unassembled WGS sequence"/>
</dbReference>
<organism evidence="10 11">
    <name type="scientific">Garciella nitratireducens DSM 15102</name>
    <dbReference type="NCBI Taxonomy" id="1121911"/>
    <lineage>
        <taxon>Bacteria</taxon>
        <taxon>Bacillati</taxon>
        <taxon>Bacillota</taxon>
        <taxon>Clostridia</taxon>
        <taxon>Eubacteriales</taxon>
        <taxon>Eubacteriaceae</taxon>
        <taxon>Garciella</taxon>
    </lineage>
</organism>
<feature type="transmembrane region" description="Helical" evidence="9">
    <location>
        <begin position="261"/>
        <end position="280"/>
    </location>
</feature>
<dbReference type="OrthoDB" id="9795582at2"/>
<keyword evidence="11" id="KW-1185">Reference proteome</keyword>
<dbReference type="InterPro" id="IPR050303">
    <property type="entry name" value="GatZ_KbaZ_carbometab"/>
</dbReference>
<gene>
    <name evidence="10" type="ORF">SAMN02745973_01049</name>
</gene>
<evidence type="ECO:0000256" key="1">
    <source>
        <dbReference type="ARBA" id="ARBA00004651"/>
    </source>
</evidence>
<keyword evidence="7 9" id="KW-1133">Transmembrane helix</keyword>
<dbReference type="AlphaFoldDB" id="A0A1T4LNN2"/>
<keyword evidence="6 9" id="KW-0812">Transmembrane</keyword>
<dbReference type="RefSeq" id="WP_087678499.1">
    <property type="nucleotide sequence ID" value="NZ_FUWV01000004.1"/>
</dbReference>
<keyword evidence="8 9" id="KW-0472">Membrane</keyword>
<dbReference type="Pfam" id="PF03613">
    <property type="entry name" value="EIID-AGA"/>
    <property type="match status" value="1"/>
</dbReference>
<proteinExistence type="predicted"/>
<dbReference type="PROSITE" id="PS51108">
    <property type="entry name" value="PTS_EIID"/>
    <property type="match status" value="1"/>
</dbReference>
<feature type="transmembrane region" description="Helical" evidence="9">
    <location>
        <begin position="129"/>
        <end position="153"/>
    </location>
</feature>
<dbReference type="PANTHER" id="PTHR32502:SF5">
    <property type="entry name" value="N-ACETYLGALACTOSAMINE PERMEASE IID COMPONENT-RELATED"/>
    <property type="match status" value="1"/>
</dbReference>
<evidence type="ECO:0000313" key="11">
    <source>
        <dbReference type="Proteomes" id="UP000196365"/>
    </source>
</evidence>
<keyword evidence="4" id="KW-0762">Sugar transport</keyword>
<evidence type="ECO:0000256" key="4">
    <source>
        <dbReference type="ARBA" id="ARBA00022597"/>
    </source>
</evidence>
<evidence type="ECO:0000256" key="3">
    <source>
        <dbReference type="ARBA" id="ARBA00022475"/>
    </source>
</evidence>
<evidence type="ECO:0000313" key="10">
    <source>
        <dbReference type="EMBL" id="SJZ56342.1"/>
    </source>
</evidence>
<protein>
    <submittedName>
        <fullName evidence="10">PTS system, mannose-specific IID component</fullName>
    </submittedName>
</protein>
<evidence type="ECO:0000256" key="5">
    <source>
        <dbReference type="ARBA" id="ARBA00022683"/>
    </source>
</evidence>